<comment type="caution">
    <text evidence="1">The sequence shown here is derived from an EMBL/GenBank/DDBJ whole genome shotgun (WGS) entry which is preliminary data.</text>
</comment>
<accession>A0ABQ7T4C6</accession>
<evidence type="ECO:0000313" key="2">
    <source>
        <dbReference type="Proteomes" id="UP000826234"/>
    </source>
</evidence>
<dbReference type="Proteomes" id="UP000826234">
    <property type="component" value="Unassembled WGS sequence"/>
</dbReference>
<organism evidence="1 2">
    <name type="scientific">Phrynosoma platyrhinos</name>
    <name type="common">Desert horned lizard</name>
    <dbReference type="NCBI Taxonomy" id="52577"/>
    <lineage>
        <taxon>Eukaryota</taxon>
        <taxon>Metazoa</taxon>
        <taxon>Chordata</taxon>
        <taxon>Craniata</taxon>
        <taxon>Vertebrata</taxon>
        <taxon>Euteleostomi</taxon>
        <taxon>Lepidosauria</taxon>
        <taxon>Squamata</taxon>
        <taxon>Bifurcata</taxon>
        <taxon>Unidentata</taxon>
        <taxon>Episquamata</taxon>
        <taxon>Toxicofera</taxon>
        <taxon>Iguania</taxon>
        <taxon>Phrynosomatidae</taxon>
        <taxon>Phrynosomatinae</taxon>
        <taxon>Phrynosoma</taxon>
    </lineage>
</organism>
<dbReference type="Gene3D" id="6.10.250.1040">
    <property type="match status" value="1"/>
</dbReference>
<dbReference type="EMBL" id="JAIPUX010001232">
    <property type="protein sequence ID" value="KAH0624597.1"/>
    <property type="molecule type" value="Genomic_DNA"/>
</dbReference>
<name>A0ABQ7T4C6_PHRPL</name>
<gene>
    <name evidence="1" type="ORF">JD844_032239</name>
</gene>
<sequence length="109" mass="12731">MKGITIRPLVKYLDVKKTNKKESINEEIHERLMDHLKAGIEDICGHWSHYQLRDKFKKFDNRILKKILLHKQQPKSSLVSLYKKLEIKQVIEMVESGAMTPATSKQSSL</sequence>
<reference evidence="1 2" key="1">
    <citation type="journal article" date="2022" name="Gigascience">
        <title>A chromosome-level genome assembly and annotation of the desert horned lizard, Phrynosoma platyrhinos, provides insight into chromosomal rearrangements among reptiles.</title>
        <authorList>
            <person name="Koochekian N."/>
            <person name="Ascanio A."/>
            <person name="Farleigh K."/>
            <person name="Card D.C."/>
            <person name="Schield D.R."/>
            <person name="Castoe T.A."/>
            <person name="Jezkova T."/>
        </authorList>
    </citation>
    <scope>NUCLEOTIDE SEQUENCE [LARGE SCALE GENOMIC DNA]</scope>
    <source>
        <strain evidence="1">NK-2021</strain>
    </source>
</reference>
<protein>
    <submittedName>
        <fullName evidence="1">Uncharacterized protein</fullName>
    </submittedName>
</protein>
<proteinExistence type="predicted"/>
<keyword evidence="2" id="KW-1185">Reference proteome</keyword>
<evidence type="ECO:0000313" key="1">
    <source>
        <dbReference type="EMBL" id="KAH0624597.1"/>
    </source>
</evidence>